<dbReference type="PANTHER" id="PTHR30603">
    <property type="entry name" value="RNA POLYMERASE SIGMA FACTOR RPO"/>
    <property type="match status" value="1"/>
</dbReference>
<evidence type="ECO:0000256" key="3">
    <source>
        <dbReference type="ARBA" id="ARBA00023125"/>
    </source>
</evidence>
<dbReference type="PANTHER" id="PTHR30603:SF47">
    <property type="entry name" value="RNA POLYMERASE SIGMA FACTOR SIGD, CHLOROPLASTIC"/>
    <property type="match status" value="1"/>
</dbReference>
<dbReference type="Pfam" id="PF04542">
    <property type="entry name" value="Sigma70_r2"/>
    <property type="match status" value="1"/>
</dbReference>
<feature type="non-terminal residue" evidence="8">
    <location>
        <position position="150"/>
    </location>
</feature>
<dbReference type="InterPro" id="IPR000943">
    <property type="entry name" value="RNA_pol_sigma70"/>
</dbReference>
<dbReference type="EMBL" id="AUZX01014176">
    <property type="protein sequence ID" value="EQD32847.1"/>
    <property type="molecule type" value="Genomic_DNA"/>
</dbReference>
<dbReference type="NCBIfam" id="TIGR02937">
    <property type="entry name" value="sigma70-ECF"/>
    <property type="match status" value="1"/>
</dbReference>
<dbReference type="SUPFAM" id="SSF88946">
    <property type="entry name" value="Sigma2 domain of RNA polymerase sigma factors"/>
    <property type="match status" value="1"/>
</dbReference>
<name>T0YLR3_9ZZZZ</name>
<evidence type="ECO:0000259" key="7">
    <source>
        <dbReference type="Pfam" id="PF04542"/>
    </source>
</evidence>
<reference evidence="8" key="2">
    <citation type="journal article" date="2014" name="ISME J.">
        <title>Microbial stratification in low pH oxic and suboxic macroscopic growths along an acid mine drainage.</title>
        <authorList>
            <person name="Mendez-Garcia C."/>
            <person name="Mesa V."/>
            <person name="Sprenger R.R."/>
            <person name="Richter M."/>
            <person name="Diez M.S."/>
            <person name="Solano J."/>
            <person name="Bargiela R."/>
            <person name="Golyshina O.V."/>
            <person name="Manteca A."/>
            <person name="Ramos J.L."/>
            <person name="Gallego J.R."/>
            <person name="Llorente I."/>
            <person name="Martins Dos Santos V.A."/>
            <person name="Jensen O.N."/>
            <person name="Pelaez A.I."/>
            <person name="Sanchez J."/>
            <person name="Ferrer M."/>
        </authorList>
    </citation>
    <scope>NUCLEOTIDE SEQUENCE</scope>
</reference>
<keyword evidence="2" id="KW-0731">Sigma factor</keyword>
<dbReference type="InterPro" id="IPR013325">
    <property type="entry name" value="RNA_pol_sigma_r2"/>
</dbReference>
<dbReference type="PRINTS" id="PR00046">
    <property type="entry name" value="SIGMA70FCT"/>
</dbReference>
<evidence type="ECO:0000313" key="8">
    <source>
        <dbReference type="EMBL" id="EQD32847.1"/>
    </source>
</evidence>
<evidence type="ECO:0000256" key="4">
    <source>
        <dbReference type="ARBA" id="ARBA00023163"/>
    </source>
</evidence>
<dbReference type="GO" id="GO:0006352">
    <property type="term" value="P:DNA-templated transcription initiation"/>
    <property type="evidence" value="ECO:0007669"/>
    <property type="project" value="InterPro"/>
</dbReference>
<feature type="domain" description="RNA polymerase sigma-70 region 1.2" evidence="6">
    <location>
        <begin position="7"/>
        <end position="34"/>
    </location>
</feature>
<dbReference type="GO" id="GO:0003677">
    <property type="term" value="F:DNA binding"/>
    <property type="evidence" value="ECO:0007669"/>
    <property type="project" value="UniProtKB-KW"/>
</dbReference>
<dbReference type="AlphaFoldDB" id="T0YLR3"/>
<feature type="region of interest" description="Disordered" evidence="5">
    <location>
        <begin position="129"/>
        <end position="150"/>
    </location>
</feature>
<evidence type="ECO:0000256" key="5">
    <source>
        <dbReference type="SAM" id="MobiDB-lite"/>
    </source>
</evidence>
<dbReference type="Gene3D" id="1.10.601.10">
    <property type="entry name" value="RNA Polymerase Primary Sigma Factor"/>
    <property type="match status" value="1"/>
</dbReference>
<comment type="caution">
    <text evidence="8">The sequence shown here is derived from an EMBL/GenBank/DDBJ whole genome shotgun (WGS) entry which is preliminary data.</text>
</comment>
<keyword evidence="4" id="KW-0804">Transcription</keyword>
<evidence type="ECO:0000256" key="1">
    <source>
        <dbReference type="ARBA" id="ARBA00023015"/>
    </source>
</evidence>
<dbReference type="InterPro" id="IPR007627">
    <property type="entry name" value="RNA_pol_sigma70_r2"/>
</dbReference>
<organism evidence="8">
    <name type="scientific">mine drainage metagenome</name>
    <dbReference type="NCBI Taxonomy" id="410659"/>
    <lineage>
        <taxon>unclassified sequences</taxon>
        <taxon>metagenomes</taxon>
        <taxon>ecological metagenomes</taxon>
    </lineage>
</organism>
<dbReference type="Pfam" id="PF00140">
    <property type="entry name" value="Sigma70_r1_2"/>
    <property type="match status" value="1"/>
</dbReference>
<dbReference type="InterPro" id="IPR014284">
    <property type="entry name" value="RNA_pol_sigma-70_dom"/>
</dbReference>
<gene>
    <name evidence="8" type="ORF">B1A_19215</name>
</gene>
<evidence type="ECO:0000256" key="2">
    <source>
        <dbReference type="ARBA" id="ARBA00023082"/>
    </source>
</evidence>
<dbReference type="InterPro" id="IPR050239">
    <property type="entry name" value="Sigma-70_RNA_pol_init_factors"/>
</dbReference>
<accession>T0YLR3</accession>
<evidence type="ECO:0000259" key="6">
    <source>
        <dbReference type="Pfam" id="PF00140"/>
    </source>
</evidence>
<sequence length="150" mass="17273">MASELDLHWYLDEIRKFPLLTAEQERALARQIREQGDPTSRQEMIRCNLRLVVSIARRYVRRGVSLIDLVAEGNIGLVRAVDLFDPNKEVRFSTYATWWVRQAIRKALTLNGRPIRLPTYMSQRIARLQGETTSSRNDNGEAMADVDLAT</sequence>
<keyword evidence="1" id="KW-0805">Transcription regulation</keyword>
<dbReference type="GO" id="GO:0016987">
    <property type="term" value="F:sigma factor activity"/>
    <property type="evidence" value="ECO:0007669"/>
    <property type="project" value="UniProtKB-KW"/>
</dbReference>
<keyword evidence="3" id="KW-0238">DNA-binding</keyword>
<protein>
    <submittedName>
        <fullName evidence="8">RNA polymerase sigma factor rpoD</fullName>
    </submittedName>
</protein>
<reference evidence="8" key="1">
    <citation type="submission" date="2013-08" db="EMBL/GenBank/DDBJ databases">
        <authorList>
            <person name="Mendez C."/>
            <person name="Richter M."/>
            <person name="Ferrer M."/>
            <person name="Sanchez J."/>
        </authorList>
    </citation>
    <scope>NUCLEOTIDE SEQUENCE</scope>
</reference>
<proteinExistence type="predicted"/>
<dbReference type="InterPro" id="IPR009042">
    <property type="entry name" value="RNA_pol_sigma70_r1_2"/>
</dbReference>
<feature type="domain" description="RNA polymerase sigma-70 region 2" evidence="7">
    <location>
        <begin position="44"/>
        <end position="110"/>
    </location>
</feature>